<gene>
    <name evidence="2" type="ORF">HK415_13985</name>
</gene>
<evidence type="ECO:0000313" key="3">
    <source>
        <dbReference type="Proteomes" id="UP000552954"/>
    </source>
</evidence>
<evidence type="ECO:0000256" key="1">
    <source>
        <dbReference type="SAM" id="MobiDB-lite"/>
    </source>
</evidence>
<proteinExistence type="predicted"/>
<reference evidence="2 3" key="2">
    <citation type="submission" date="2020-06" db="EMBL/GenBank/DDBJ databases">
        <title>Ramlibacter rhizophilus sp. nov., isolated from rhizosphere soil of national flower Mugunghwa from South Korea.</title>
        <authorList>
            <person name="Zheng-Fei Y."/>
            <person name="Huan T."/>
        </authorList>
    </citation>
    <scope>NUCLEOTIDE SEQUENCE [LARGE SCALE GENOMIC DNA]</scope>
    <source>
        <strain evidence="2 3">B156</strain>
    </source>
</reference>
<organism evidence="2 3">
    <name type="scientific">Ramlibacter montanisoli</name>
    <dbReference type="NCBI Taxonomy" id="2732512"/>
    <lineage>
        <taxon>Bacteria</taxon>
        <taxon>Pseudomonadati</taxon>
        <taxon>Pseudomonadota</taxon>
        <taxon>Betaproteobacteria</taxon>
        <taxon>Burkholderiales</taxon>
        <taxon>Comamonadaceae</taxon>
        <taxon>Ramlibacter</taxon>
    </lineage>
</organism>
<dbReference type="RefSeq" id="WP_171560229.1">
    <property type="nucleotide sequence ID" value="NZ_JABFCS010000001.1"/>
</dbReference>
<dbReference type="EMBL" id="JABFCS010000001">
    <property type="protein sequence ID" value="NNU44029.1"/>
    <property type="molecule type" value="Genomic_DNA"/>
</dbReference>
<reference evidence="2 3" key="1">
    <citation type="submission" date="2020-05" db="EMBL/GenBank/DDBJ databases">
        <authorList>
            <person name="Khan S.A."/>
            <person name="Jeon C.O."/>
            <person name="Chun B.H."/>
        </authorList>
    </citation>
    <scope>NUCLEOTIDE SEQUENCE [LARGE SCALE GENOMIC DNA]</scope>
    <source>
        <strain evidence="2 3">B156</strain>
    </source>
</reference>
<comment type="caution">
    <text evidence="2">The sequence shown here is derived from an EMBL/GenBank/DDBJ whole genome shotgun (WGS) entry which is preliminary data.</text>
</comment>
<feature type="region of interest" description="Disordered" evidence="1">
    <location>
        <begin position="234"/>
        <end position="289"/>
    </location>
</feature>
<evidence type="ECO:0000313" key="2">
    <source>
        <dbReference type="EMBL" id="NNU44029.1"/>
    </source>
</evidence>
<keyword evidence="3" id="KW-1185">Reference proteome</keyword>
<sequence>MLMPNEHLRVQPAVPSGRSVQLALADVDRPVGFSLPIAAPGFKPAVTFPLGDREAGARVLHQFAEWMSTMLSQFALASSIADNQPSLGSGSWEVLRGSELLAVVDLKLGSGVKPGVSSKDFAEASWCIRDRGAVSIPLHYQRASVSLLMWQYAQRTERDLLPPHYRDQPLYFRRPPRLPQRQLKDAHLLIVRELATNQGMNFSGLQQATGLGVEPLTRVLSALYVVGSITSNPKRAMQSGPRLPGGRDSTAGEQSAYSVVMDSAPRPPDLPGRRISDMTAPLPLMPSSF</sequence>
<accession>A0A849KQD2</accession>
<name>A0A849KQD2_9BURK</name>
<protein>
    <submittedName>
        <fullName evidence="2">Uncharacterized protein</fullName>
    </submittedName>
</protein>
<dbReference type="Proteomes" id="UP000552954">
    <property type="component" value="Unassembled WGS sequence"/>
</dbReference>
<dbReference type="AlphaFoldDB" id="A0A849KQD2"/>